<accession>A0A809SC42</accession>
<evidence type="ECO:0000313" key="3">
    <source>
        <dbReference type="Proteomes" id="UP000662914"/>
    </source>
</evidence>
<dbReference type="AlphaFoldDB" id="A0A809SC42"/>
<evidence type="ECO:0000256" key="1">
    <source>
        <dbReference type="SAM" id="MobiDB-lite"/>
    </source>
</evidence>
<reference evidence="2" key="1">
    <citation type="journal article" name="DNA Res.">
        <title>The physiological potential of anammox bacteria as revealed by their core genome structure.</title>
        <authorList>
            <person name="Okubo T."/>
            <person name="Toyoda A."/>
            <person name="Fukuhara K."/>
            <person name="Uchiyama I."/>
            <person name="Harigaya Y."/>
            <person name="Kuroiwa M."/>
            <person name="Suzuki T."/>
            <person name="Murakami Y."/>
            <person name="Suwa Y."/>
            <person name="Takami H."/>
        </authorList>
    </citation>
    <scope>NUCLEOTIDE SEQUENCE</scope>
    <source>
        <strain evidence="2">317325-3</strain>
    </source>
</reference>
<feature type="region of interest" description="Disordered" evidence="1">
    <location>
        <begin position="1"/>
        <end position="44"/>
    </location>
</feature>
<name>A0A809SC42_9PROT</name>
<dbReference type="InterPro" id="IPR023606">
    <property type="entry name" value="CoA-Trfase_III_dom_1_sf"/>
</dbReference>
<feature type="compositionally biased region" description="Basic and acidic residues" evidence="1">
    <location>
        <begin position="1"/>
        <end position="12"/>
    </location>
</feature>
<sequence>MTERRSPGRPKGDAAGGMEPRSGERTSPPPAGRGEGGGQSRPPLAGLRVLDLTRLLPGPVATQHLADLGADVVKIEDTGEGDYARTMGARPGETSAFFRLVNRNKRALRLDLKNPEGVAVFRRLTLSADVVIEGFRPGVMDKLGLGYEALAALNPRLVFCSISGYGQDGPYAQRAGHDINYVGYAGVLDQIGTAGGPPAVPNFQIGDLLGGALAPLVGLLAAVIDARATGRGRHVDVAMTDAVFAHAVFPLAGLLARLAPPPRGADLLSGGVPCYGVYATADGRHMAVGALERKFWERLCDTLGRPDLKPFHLDFGAKGEQAKRELAAVFASKTQAEWSAIFDPVDCCVTPVLHIGEALDNAQLRARGMVVEVDGLPQLAPPWKLGDFEFAIERAAPAPGQHSEEILREAGYDADAIDKLRGRGII</sequence>
<dbReference type="Pfam" id="PF02515">
    <property type="entry name" value="CoA_transf_3"/>
    <property type="match status" value="1"/>
</dbReference>
<organism evidence="2 3">
    <name type="scientific">Candidatus Desulfobacillus denitrificans</name>
    <dbReference type="NCBI Taxonomy" id="2608985"/>
    <lineage>
        <taxon>Bacteria</taxon>
        <taxon>Pseudomonadati</taxon>
        <taxon>Pseudomonadota</taxon>
        <taxon>Betaproteobacteria</taxon>
        <taxon>Candidatus Desulfobacillus</taxon>
    </lineage>
</organism>
<protein>
    <submittedName>
        <fullName evidence="2">Carnitine dehydratase</fullName>
    </submittedName>
</protein>
<gene>
    <name evidence="2" type="ORF">DSYM_26830</name>
</gene>
<dbReference type="Gene3D" id="3.40.50.10540">
    <property type="entry name" value="Crotonobetainyl-coa:carnitine coa-transferase, domain 1"/>
    <property type="match status" value="2"/>
</dbReference>
<dbReference type="PANTHER" id="PTHR48228">
    <property type="entry name" value="SUCCINYL-COA--D-CITRAMALATE COA-TRANSFERASE"/>
    <property type="match status" value="1"/>
</dbReference>
<dbReference type="KEGG" id="ddz:DSYM_26830"/>
<evidence type="ECO:0000313" key="2">
    <source>
        <dbReference type="EMBL" id="BBO21984.1"/>
    </source>
</evidence>
<dbReference type="InterPro" id="IPR050509">
    <property type="entry name" value="CoA-transferase_III"/>
</dbReference>
<dbReference type="EMBL" id="AP021857">
    <property type="protein sequence ID" value="BBO21984.1"/>
    <property type="molecule type" value="Genomic_DNA"/>
</dbReference>
<dbReference type="Gene3D" id="3.30.1540.10">
    <property type="entry name" value="formyl-coa transferase, domain 3"/>
    <property type="match status" value="1"/>
</dbReference>
<dbReference type="InterPro" id="IPR003673">
    <property type="entry name" value="CoA-Trfase_fam_III"/>
</dbReference>
<proteinExistence type="predicted"/>
<dbReference type="Proteomes" id="UP000662914">
    <property type="component" value="Chromosome"/>
</dbReference>
<dbReference type="InterPro" id="IPR044855">
    <property type="entry name" value="CoA-Trfase_III_dom3_sf"/>
</dbReference>
<dbReference type="SUPFAM" id="SSF89796">
    <property type="entry name" value="CoA-transferase family III (CaiB/BaiF)"/>
    <property type="match status" value="1"/>
</dbReference>
<dbReference type="GO" id="GO:0003824">
    <property type="term" value="F:catalytic activity"/>
    <property type="evidence" value="ECO:0007669"/>
    <property type="project" value="InterPro"/>
</dbReference>
<dbReference type="PANTHER" id="PTHR48228:SF5">
    <property type="entry name" value="ALPHA-METHYLACYL-COA RACEMASE"/>
    <property type="match status" value="1"/>
</dbReference>